<gene>
    <name evidence="2" type="ORF">C1SCF055_LOCUS1032</name>
</gene>
<feature type="compositionally biased region" description="Low complexity" evidence="1">
    <location>
        <begin position="2612"/>
        <end position="2624"/>
    </location>
</feature>
<feature type="compositionally biased region" description="Acidic residues" evidence="1">
    <location>
        <begin position="1886"/>
        <end position="1903"/>
    </location>
</feature>
<feature type="compositionally biased region" description="Polar residues" evidence="1">
    <location>
        <begin position="2601"/>
        <end position="2610"/>
    </location>
</feature>
<dbReference type="EMBL" id="CAMXCT030000012">
    <property type="protein sequence ID" value="CAL4759760.1"/>
    <property type="molecule type" value="Genomic_DNA"/>
</dbReference>
<proteinExistence type="predicted"/>
<reference evidence="2" key="1">
    <citation type="submission" date="2022-10" db="EMBL/GenBank/DDBJ databases">
        <authorList>
            <person name="Chen Y."/>
            <person name="Dougan E. K."/>
            <person name="Chan C."/>
            <person name="Rhodes N."/>
            <person name="Thang M."/>
        </authorList>
    </citation>
    <scope>NUCLEOTIDE SEQUENCE</scope>
</reference>
<feature type="region of interest" description="Disordered" evidence="1">
    <location>
        <begin position="2825"/>
        <end position="2867"/>
    </location>
</feature>
<protein>
    <submittedName>
        <fullName evidence="4">Copia protein</fullName>
    </submittedName>
</protein>
<keyword evidence="5" id="KW-1185">Reference proteome</keyword>
<feature type="compositionally biased region" description="Low complexity" evidence="1">
    <location>
        <begin position="1931"/>
        <end position="1950"/>
    </location>
</feature>
<feature type="region of interest" description="Disordered" evidence="1">
    <location>
        <begin position="1346"/>
        <end position="1374"/>
    </location>
</feature>
<sequence>MTPEGMVNLTAVVSISFAFLEHQELTEQEARVLQFDQMITSARSVLRRCGRPPFLRSLWTLWWQLSQALHSMEQVLWPGQPPDTPLNLDLPVEPRPLSDLLLDEFDNAAPTRALEAFQLWFHQHYDATLHSELDQTLSDAALIFRTIEGMLMLKQRCRTLQLASAATSSPPSTDAPAAASSPAAFPINLRNPDGGEHLTWCDNEPSTLALLDAQTVQQTPDEAASEPPTPFVPVPSLGLGSGLSTPLRSDAQGLSTHEIAVAHMAAPPPNAALAAPASPRGPGVLRDVKPGMSNVEVAEPGSPSKKARVSKMSDMEYEHEDDQNLTTLSDADVDQLELYDHELQDKWEDWDLGDSELDGLMPQLIFPFSQHEPVLSPAHMAEIDSIAEQETLRLVRMGVLLPIDSTDPSKTKKLSARLSLHVITWRSKTMDGRACWLRRARFVAREYSWLTPDRRDLFSPASSSCTSKLLPSLYLYLLNKHPQQNFVLASMDIGDAFLCVDQVDPVIVTCEGLSYALGKVLPGQRDGSQLWYEHVHKTSVQVMSSVGDSIEFLKRTHVLVEPGTIHIQRNSRHFDKLFEITGVKVSMHAKKTPCHDLMNEPDKTNELDPAKASLYRSAIGVLMYLSSDLIECAYTIRRLAQYMAKPTQRSWVLLRLKLSLDNTAARHILQRSGVGRVRHLSCRLLWIQQHAKDKRLETASIPTKKNTADLATKKLSRDRMEYLMRMVGIYNESTNELVGTDVHMRDQQGESVSQVLRLMIQSSGELPTHKSVMSAKRVQEQLESSLERIRQLETQVRAVSTSLAAVTDALDRIPDPEAETAGERELRYLRSPMEECSDPELWTQFHGHNVSSHDSDSDFEEGVRETVVTVSDPVLYYSLISEQRRPEGSSAAADIERSPEEMQEARDRAQEAICERVEQAAAVGNGAAVDPESNEPASFNNHSFCLSLQMVASATKNVAIAKDLGPDEAASDPESVQKEKEAEDASVLEGLSEEKTDGVGENSQEVVGEDSPIFTDVLQDDTLEIRSDSSSGRQWLQRSGVGRMKHYDTRLLWMQAEIKQGLIHILPLGTVKNLSDLNTKCLTAKRRKYLLYLIGCVEFKDGEYSRIGEAEFHEALVEEQMKKRISRVKSCTGGNKFQNLMYAFIISQMGTSVTGYEDSVCALTAQTGDWRKKVQWDWLSDPKESTPMKEYIRASSASLRDIQKLTVAQCNVTKELANAAGQQLVLQRETNQLLNQISPVALPDPTPDQSAPLIIVDTQTNQSRSVSPGGYTRDQTMGINATFVLYPQRSGSTDLMASVHDMYPDLVKDDDSEDRGIPLPANIDYPLDLALDLDHDTDAFFEQLRAESEPLEPPSVDLSAEPSRKPEPPFTEEDRRRLNNVMSTPVQTSNLVLPWELPGMDLIFGEHDSSIPVLVLEAVPELPTCEADRVMPAAVQVRATPAIRSSFQDSVDFNLTMTDSEIDIMRWTRALEKWYVIFTSGPEAWPAGYNIDELREADKLQSLRMIFGNKSPPTVNKRAESIIRYLKWYKDNRFSTCPFPLLALDIEEYFSQLSKSDAAPSSFYSFSEAVGFCEHVVGIHFPVEHNPFLPRKSKGLMEIADSKRKEKEQARVLTVEEVKTLEEILDDEKFSITDRYAAGCFFVLPLLSQFARIAESVSRPLNTIRFEALLPAPRASGELVGTPLDVAPTLDPVTKEELLPTILAHSSVSFHLLPLSVSVLQRRTPKAAKKHQNHQRSRSLVATKGSLKGGGRPNKGQAKSGKKSKGGGPNVPKALIGKALETPSGERLRWAYNLGGCDLVGDIVSFRKDNNTGGRTKWSVASRVIGHEGERDIWVLCENTPVLVSAHNLRPASDAEALARSILQGPIPEEETPDQLVDIPYPEHMEVEDDEEDVEEEEEEEEEVSRAEPSDRRLPTRRENPIRRVRRRTDGGVSTTSGGDSPAASVVAAPNAEISARAESPIEPASASGQPSAWPNPRDPLDDPPVPLRMHFEAQWTRESQANTGIVGMVMEKGPTPMGPRSRFVSFMSSRFEEGLQEQEAEPEKAAEKTLNFERETPEMRALILEARGKEWAKYIKYSAAVPLPPGEGGALIAQGHAVIPSKWVDVDKSYHAQCRDDRIKSRQVSCGNFEVQAGLRTDAPTWDAETHHLIAAFAACHQVECRSADITSAYFQAAALDRVIVMRMWRGGLPDLEDGSPLLIRVPVCGLCDSGRGFWKRLHREARDCGFSPSRVFQAFYYLNVPVESPERQKKEDQKEGKEEKTHAELKTVAVLTTHVDDLLYAYLPEGKEYMDRLLSRFDVGTQETGSFRYCGKQFNSTPAGITIDVDDNSRKVKPVRIDQGRPNTDLLTPGEISQLRSVVGSLSWIARQGRPDILYLVSKLQSEIKGATVQTARDANKCVEMTLAGLDHVKLRFPYHHMDWNTMGVLSISDASFANEGGMRSQQGRCHFLCPVKQLKDKRLEIDMRAMRQSLRDEDDRETYLVYPDGGATWDQTAKTKGEVEVELQLHLIESNSVKACHLAEGPPVYAEEIFARVGLQDTFAEKLLDDGWTVPLFAVSASSLERFENEIDGLLGDVAGITTPIQRSALKLAWQECQPQSTSASSTSRLEQPTEPSSSATRSSWTESFAPKLTASTVAELKNAFRKAYPSEILVADNTPSLRLLSLVYRMKQTNDFKWVPWKYRLTQQKAEEITSKSARTPKVEHVQLHSLILDQPPELNIENGSLGLMAVRQMFDVYSIAMAMADIAHLGTLKLYYLKFMNLMSTRLDPETGLRNPTITEAQAADRVLMQLVFDLVNERGWNVDDSLYEITNVRAEIHTLLQARPRLPKQNMSQNNPGNQGKSSGRGPRNAPYDKGGAKGKQKGKGKTRWISEALINGVRKQLCMRFQTGSNFSAILKCITDLLPLKAYLDEFLFAQGVSPCWDISADQPMNLWIAFRLTSNQPINALLWQQKTEAF</sequence>
<feature type="region of interest" description="Disordered" evidence="1">
    <location>
        <begin position="1866"/>
        <end position="1984"/>
    </location>
</feature>
<reference evidence="3" key="2">
    <citation type="submission" date="2024-04" db="EMBL/GenBank/DDBJ databases">
        <authorList>
            <person name="Chen Y."/>
            <person name="Shah S."/>
            <person name="Dougan E. K."/>
            <person name="Thang M."/>
            <person name="Chan C."/>
        </authorList>
    </citation>
    <scope>NUCLEOTIDE SEQUENCE [LARGE SCALE GENOMIC DNA]</scope>
</reference>
<feature type="region of interest" description="Disordered" evidence="1">
    <location>
        <begin position="965"/>
        <end position="1006"/>
    </location>
</feature>
<accession>A0A9P1BFB2</accession>
<feature type="region of interest" description="Disordered" evidence="1">
    <location>
        <begin position="1724"/>
        <end position="1774"/>
    </location>
</feature>
<feature type="compositionally biased region" description="Low complexity" evidence="1">
    <location>
        <begin position="271"/>
        <end position="282"/>
    </location>
</feature>
<feature type="compositionally biased region" description="Basic and acidic residues" evidence="1">
    <location>
        <begin position="1904"/>
        <end position="1922"/>
    </location>
</feature>
<evidence type="ECO:0000313" key="3">
    <source>
        <dbReference type="EMBL" id="CAL1125823.1"/>
    </source>
</evidence>
<feature type="compositionally biased region" description="Polar residues" evidence="1">
    <location>
        <begin position="2831"/>
        <end position="2844"/>
    </location>
</feature>
<organism evidence="2">
    <name type="scientific">Cladocopium goreaui</name>
    <dbReference type="NCBI Taxonomy" id="2562237"/>
    <lineage>
        <taxon>Eukaryota</taxon>
        <taxon>Sar</taxon>
        <taxon>Alveolata</taxon>
        <taxon>Dinophyceae</taxon>
        <taxon>Suessiales</taxon>
        <taxon>Symbiodiniaceae</taxon>
        <taxon>Cladocopium</taxon>
    </lineage>
</organism>
<dbReference type="OrthoDB" id="413361at2759"/>
<feature type="region of interest" description="Disordered" evidence="1">
    <location>
        <begin position="2601"/>
        <end position="2624"/>
    </location>
</feature>
<dbReference type="EMBL" id="CAMXCT010000012">
    <property type="protein sequence ID" value="CAI3972448.1"/>
    <property type="molecule type" value="Genomic_DNA"/>
</dbReference>
<name>A0A9P1BFB2_9DINO</name>
<feature type="compositionally biased region" description="Basic and acidic residues" evidence="1">
    <location>
        <begin position="1362"/>
        <end position="1374"/>
    </location>
</feature>
<dbReference type="EMBL" id="CAMXCT020000012">
    <property type="protein sequence ID" value="CAL1125823.1"/>
    <property type="molecule type" value="Genomic_DNA"/>
</dbReference>
<feature type="compositionally biased region" description="Basic residues" evidence="1">
    <location>
        <begin position="1724"/>
        <end position="1737"/>
    </location>
</feature>
<feature type="region of interest" description="Disordered" evidence="1">
    <location>
        <begin position="271"/>
        <end position="307"/>
    </location>
</feature>
<evidence type="ECO:0000313" key="2">
    <source>
        <dbReference type="EMBL" id="CAI3972448.1"/>
    </source>
</evidence>
<dbReference type="Proteomes" id="UP001152797">
    <property type="component" value="Unassembled WGS sequence"/>
</dbReference>
<evidence type="ECO:0000313" key="4">
    <source>
        <dbReference type="EMBL" id="CAL4759760.1"/>
    </source>
</evidence>
<evidence type="ECO:0000256" key="1">
    <source>
        <dbReference type="SAM" id="MobiDB-lite"/>
    </source>
</evidence>
<comment type="caution">
    <text evidence="2">The sequence shown here is derived from an EMBL/GenBank/DDBJ whole genome shotgun (WGS) entry which is preliminary data.</text>
</comment>
<evidence type="ECO:0000313" key="5">
    <source>
        <dbReference type="Proteomes" id="UP001152797"/>
    </source>
</evidence>